<feature type="domain" description="DUF7210" evidence="2">
    <location>
        <begin position="15"/>
        <end position="52"/>
    </location>
</feature>
<dbReference type="KEGG" id="plal:FXN65_10810"/>
<proteinExistence type="predicted"/>
<protein>
    <recommendedName>
        <fullName evidence="2">DUF7210 domain-containing protein</fullName>
    </recommendedName>
</protein>
<sequence>MSRSNDPAAQQPGLVEVRLAKPHTHKGQQKKAGETITVTADRKAWLESQGVVEDGTQQEESSNG</sequence>
<accession>A0A5J6QIX1</accession>
<keyword evidence="4" id="KW-1185">Reference proteome</keyword>
<evidence type="ECO:0000256" key="1">
    <source>
        <dbReference type="SAM" id="MobiDB-lite"/>
    </source>
</evidence>
<feature type="region of interest" description="Disordered" evidence="1">
    <location>
        <begin position="1"/>
        <end position="36"/>
    </location>
</feature>
<dbReference type="EMBL" id="CP043311">
    <property type="protein sequence ID" value="QEY62540.1"/>
    <property type="molecule type" value="Genomic_DNA"/>
</dbReference>
<dbReference type="Pfam" id="PF23843">
    <property type="entry name" value="DUF7210"/>
    <property type="match status" value="1"/>
</dbReference>
<dbReference type="InterPro" id="IPR055634">
    <property type="entry name" value="DUF7210"/>
</dbReference>
<evidence type="ECO:0000259" key="2">
    <source>
        <dbReference type="Pfam" id="PF23843"/>
    </source>
</evidence>
<dbReference type="AlphaFoldDB" id="A0A5J6QIX1"/>
<gene>
    <name evidence="3" type="ORF">FXN65_10810</name>
</gene>
<dbReference type="RefSeq" id="WP_151133195.1">
    <property type="nucleotide sequence ID" value="NZ_CP043311.1"/>
</dbReference>
<reference evidence="3 4" key="1">
    <citation type="submission" date="2019-08" db="EMBL/GenBank/DDBJ databases">
        <title>Whole-genome Sequencing of e-waste polymer degrading bacterium Pseudomonas sp. strain PE08.</title>
        <authorList>
            <person name="Kirdat K."/>
            <person name="Debbarma P."/>
            <person name="Narawade N."/>
            <person name="Suyal D."/>
            <person name="Thorat V."/>
            <person name="Shouche Y."/>
            <person name="Goel R."/>
            <person name="Yadav A."/>
        </authorList>
    </citation>
    <scope>NUCLEOTIDE SEQUENCE [LARGE SCALE GENOMIC DNA]</scope>
    <source>
        <strain evidence="3 4">PE08</strain>
    </source>
</reference>
<name>A0A5J6QIX1_9GAMM</name>
<evidence type="ECO:0000313" key="4">
    <source>
        <dbReference type="Proteomes" id="UP000327179"/>
    </source>
</evidence>
<evidence type="ECO:0000313" key="3">
    <source>
        <dbReference type="EMBL" id="QEY62540.1"/>
    </source>
</evidence>
<feature type="compositionally biased region" description="Basic residues" evidence="1">
    <location>
        <begin position="20"/>
        <end position="29"/>
    </location>
</feature>
<dbReference type="Proteomes" id="UP000327179">
    <property type="component" value="Chromosome"/>
</dbReference>
<organism evidence="3 4">
    <name type="scientific">Metapseudomonas lalkuanensis</name>
    <dbReference type="NCBI Taxonomy" id="2604832"/>
    <lineage>
        <taxon>Bacteria</taxon>
        <taxon>Pseudomonadati</taxon>
        <taxon>Pseudomonadota</taxon>
        <taxon>Gammaproteobacteria</taxon>
        <taxon>Pseudomonadales</taxon>
        <taxon>Pseudomonadaceae</taxon>
        <taxon>Metapseudomonas</taxon>
    </lineage>
</organism>